<proteinExistence type="predicted"/>
<reference evidence="2" key="1">
    <citation type="submission" date="2018-05" db="EMBL/GenBank/DDBJ databases">
        <authorList>
            <person name="Lanie J.A."/>
            <person name="Ng W.-L."/>
            <person name="Kazmierczak K.M."/>
            <person name="Andrzejewski T.M."/>
            <person name="Davidsen T.M."/>
            <person name="Wayne K.J."/>
            <person name="Tettelin H."/>
            <person name="Glass J.I."/>
            <person name="Rusch D."/>
            <person name="Podicherti R."/>
            <person name="Tsui H.-C.T."/>
            <person name="Winkler M.E."/>
        </authorList>
    </citation>
    <scope>NUCLEOTIDE SEQUENCE</scope>
</reference>
<protein>
    <submittedName>
        <fullName evidence="2">Uncharacterized protein</fullName>
    </submittedName>
</protein>
<dbReference type="EMBL" id="UINC01053660">
    <property type="protein sequence ID" value="SVB70444.1"/>
    <property type="molecule type" value="Genomic_DNA"/>
</dbReference>
<feature type="non-terminal residue" evidence="2">
    <location>
        <position position="1"/>
    </location>
</feature>
<accession>A0A382G776</accession>
<gene>
    <name evidence="2" type="ORF">METZ01_LOCUS223298</name>
</gene>
<feature type="region of interest" description="Disordered" evidence="1">
    <location>
        <begin position="1"/>
        <end position="32"/>
    </location>
</feature>
<dbReference type="AlphaFoldDB" id="A0A382G776"/>
<organism evidence="2">
    <name type="scientific">marine metagenome</name>
    <dbReference type="NCBI Taxonomy" id="408172"/>
    <lineage>
        <taxon>unclassified sequences</taxon>
        <taxon>metagenomes</taxon>
        <taxon>ecological metagenomes</taxon>
    </lineage>
</organism>
<sequence>ELYRRRNREGKLHLRPGTSKHHRYSSRKTESL</sequence>
<evidence type="ECO:0000313" key="2">
    <source>
        <dbReference type="EMBL" id="SVB70444.1"/>
    </source>
</evidence>
<feature type="non-terminal residue" evidence="2">
    <location>
        <position position="32"/>
    </location>
</feature>
<name>A0A382G776_9ZZZZ</name>
<evidence type="ECO:0000256" key="1">
    <source>
        <dbReference type="SAM" id="MobiDB-lite"/>
    </source>
</evidence>
<feature type="compositionally biased region" description="Basic and acidic residues" evidence="1">
    <location>
        <begin position="1"/>
        <end position="12"/>
    </location>
</feature>